<dbReference type="Gene3D" id="1.20.1600.10">
    <property type="entry name" value="Outer membrane efflux proteins (OEP)"/>
    <property type="match status" value="1"/>
</dbReference>
<evidence type="ECO:0008006" key="4">
    <source>
        <dbReference type="Google" id="ProtNLM"/>
    </source>
</evidence>
<dbReference type="Proteomes" id="UP000031307">
    <property type="component" value="Unassembled WGS sequence"/>
</dbReference>
<dbReference type="AlphaFoldDB" id="A0A0C1EJZ3"/>
<dbReference type="Pfam" id="PF02321">
    <property type="entry name" value="OEP"/>
    <property type="match status" value="1"/>
</dbReference>
<dbReference type="PATRIC" id="fig|83552.4.peg.2026"/>
<evidence type="ECO:0000256" key="1">
    <source>
        <dbReference type="ARBA" id="ARBA00007613"/>
    </source>
</evidence>
<name>A0A0C1EJZ3_9BACT</name>
<dbReference type="InterPro" id="IPR010131">
    <property type="entry name" value="MdtP/NodT-like"/>
</dbReference>
<protein>
    <recommendedName>
        <fullName evidence="4">Cobalt-zinc-cadmium resistance protein CzcC</fullName>
    </recommendedName>
</protein>
<evidence type="ECO:0000313" key="2">
    <source>
        <dbReference type="EMBL" id="KIA76854.1"/>
    </source>
</evidence>
<dbReference type="PANTHER" id="PTHR30203">
    <property type="entry name" value="OUTER MEMBRANE CATION EFFLUX PROTEIN"/>
    <property type="match status" value="1"/>
</dbReference>
<reference evidence="2 3" key="1">
    <citation type="journal article" date="2014" name="Mol. Biol. Evol.">
        <title>Massive expansion of Ubiquitination-related gene families within the Chlamydiae.</title>
        <authorList>
            <person name="Domman D."/>
            <person name="Collingro A."/>
            <person name="Lagkouvardos I."/>
            <person name="Gehre L."/>
            <person name="Weinmaier T."/>
            <person name="Rattei T."/>
            <person name="Subtil A."/>
            <person name="Horn M."/>
        </authorList>
    </citation>
    <scope>NUCLEOTIDE SEQUENCE [LARGE SCALE GENOMIC DNA]</scope>
    <source>
        <strain evidence="2 3">OEW1</strain>
    </source>
</reference>
<organism evidence="2 3">
    <name type="scientific">Parachlamydia acanthamoebae</name>
    <dbReference type="NCBI Taxonomy" id="83552"/>
    <lineage>
        <taxon>Bacteria</taxon>
        <taxon>Pseudomonadati</taxon>
        <taxon>Chlamydiota</taxon>
        <taxon>Chlamydiia</taxon>
        <taxon>Parachlamydiales</taxon>
        <taxon>Parachlamydiaceae</taxon>
        <taxon>Parachlamydia</taxon>
    </lineage>
</organism>
<dbReference type="PANTHER" id="PTHR30203:SF24">
    <property type="entry name" value="BLR4935 PROTEIN"/>
    <property type="match status" value="1"/>
</dbReference>
<dbReference type="InterPro" id="IPR003423">
    <property type="entry name" value="OMP_efflux"/>
</dbReference>
<dbReference type="SUPFAM" id="SSF56954">
    <property type="entry name" value="Outer membrane efflux proteins (OEP)"/>
    <property type="match status" value="1"/>
</dbReference>
<dbReference type="GO" id="GO:0015562">
    <property type="term" value="F:efflux transmembrane transporter activity"/>
    <property type="evidence" value="ECO:0007669"/>
    <property type="project" value="InterPro"/>
</dbReference>
<evidence type="ECO:0000313" key="3">
    <source>
        <dbReference type="Proteomes" id="UP000031307"/>
    </source>
</evidence>
<proteinExistence type="inferred from homology"/>
<accession>A0A0C1EJZ3</accession>
<comment type="similarity">
    <text evidence="1">Belongs to the outer membrane factor (OMF) (TC 1.B.17) family.</text>
</comment>
<comment type="caution">
    <text evidence="2">The sequence shown here is derived from an EMBL/GenBank/DDBJ whole genome shotgun (WGS) entry which is preliminary data.</text>
</comment>
<sequence length="200" mass="23142">MPDFESVGFNFYFIQAPQSLDAYLAYLHDHPEWIQAQLEQSASLQSVYLEKSLAIPDVTLSVGYKTIRDTHNQGMILGASLPIPVFNRNQGNIEKSRANLRKLEDSFMALQVLLENKSAAIHREFMRSYHESKRLKEGILEAALQAFKLSEEGYREGKFEYLDMLDSQRTLFEIEDHYVQALKNYHSKQAELRYLSSQVD</sequence>
<dbReference type="EMBL" id="JSAM01000103">
    <property type="protein sequence ID" value="KIA76854.1"/>
    <property type="molecule type" value="Genomic_DNA"/>
</dbReference>
<gene>
    <name evidence="2" type="ORF">DB43_HH00050</name>
</gene>